<gene>
    <name evidence="4" type="ordered locus">Acid_7444</name>
</gene>
<keyword evidence="2" id="KW-0067">ATP-binding</keyword>
<dbReference type="Pfam" id="PF23562">
    <property type="entry name" value="AMP-binding_C_3"/>
    <property type="match status" value="1"/>
</dbReference>
<dbReference type="STRING" id="234267.Acid_7444"/>
<dbReference type="GO" id="GO:0004467">
    <property type="term" value="F:long-chain fatty acid-CoA ligase activity"/>
    <property type="evidence" value="ECO:0007669"/>
    <property type="project" value="TreeGrafter"/>
</dbReference>
<dbReference type="Pfam" id="PF00501">
    <property type="entry name" value="AMP-binding"/>
    <property type="match status" value="1"/>
</dbReference>
<accession>Q01PR8</accession>
<dbReference type="KEGG" id="sus:Acid_7444"/>
<dbReference type="HOGENOM" id="CLU_000022_45_5_0"/>
<dbReference type="InParanoid" id="Q01PR8"/>
<evidence type="ECO:0000313" key="4">
    <source>
        <dbReference type="EMBL" id="ABJ88352.1"/>
    </source>
</evidence>
<keyword evidence="4" id="KW-0436">Ligase</keyword>
<organism evidence="4">
    <name type="scientific">Solibacter usitatus (strain Ellin6076)</name>
    <dbReference type="NCBI Taxonomy" id="234267"/>
    <lineage>
        <taxon>Bacteria</taxon>
        <taxon>Pseudomonadati</taxon>
        <taxon>Acidobacteriota</taxon>
        <taxon>Terriglobia</taxon>
        <taxon>Bryobacterales</taxon>
        <taxon>Solibacteraceae</taxon>
        <taxon>Candidatus Solibacter</taxon>
    </lineage>
</organism>
<evidence type="ECO:0000256" key="2">
    <source>
        <dbReference type="ARBA" id="ARBA00022840"/>
    </source>
</evidence>
<dbReference type="eggNOG" id="COG1022">
    <property type="taxonomic scope" value="Bacteria"/>
</dbReference>
<evidence type="ECO:0000259" key="3">
    <source>
        <dbReference type="Pfam" id="PF00501"/>
    </source>
</evidence>
<dbReference type="PANTHER" id="PTHR43272:SF33">
    <property type="entry name" value="AMP-BINDING DOMAIN-CONTAINING PROTEIN-RELATED"/>
    <property type="match status" value="1"/>
</dbReference>
<sequence>MQRVTPRTLYQVLEETARTYGDAPALRQPLPNGAYTVYSWNDYKRAAEEIAAGLRMLGVGKGDVVALNSETRLEFYLADLGILTNGSIAAAMYPSYPAADLVRTIQTTQARAVFVEDPKTLKTLRNAAGALEAVHWILFTGEAAGALTLDQVRARGRESLAVDPGLLARIRAAVSPSDMAILYLTSGATGEPKMALVSHQSVVSNIDMGPAVLPMGPGDSTVAFLPSAHIAQRVVIEFLPLRCGMPVTFFESLLKLPNDIRKVRPTILLAPPRMWERIYSTICTELRKKPAAVRKAFYGALGMALAAARYRREGKPIPWRLRAPLSVADRIFFRKVRGRFGGRIRVAASGAAPLSKDLAEFYEAIGMPLVEGYGLTEGGVTSLNPLDRPKPGSIGKPLAGVEFRFSEDNEILIKGPSLFEGYLNDPVTTAEVLREGWLHTGDLGHQDEEGYIFITGRKKELIVSSTGKKIYPSRVESLFKMEPLISQVLLIGDRLPFLTALFTINTAAAESLKGMEEWKGRPAQEIMQAPPVLAEIQKVVARVNKQLAPFEQVRKHRILGRDFTIENGELTATMKVRRTRAMENFREQIDELYAGRE</sequence>
<dbReference type="SUPFAM" id="SSF56801">
    <property type="entry name" value="Acetyl-CoA synthetase-like"/>
    <property type="match status" value="1"/>
</dbReference>
<dbReference type="Gene3D" id="3.40.50.12780">
    <property type="entry name" value="N-terminal domain of ligase-like"/>
    <property type="match status" value="2"/>
</dbReference>
<reference evidence="4" key="1">
    <citation type="submission" date="2006-10" db="EMBL/GenBank/DDBJ databases">
        <title>Complete sequence of Solibacter usitatus Ellin6076.</title>
        <authorList>
            <consortium name="US DOE Joint Genome Institute"/>
            <person name="Copeland A."/>
            <person name="Lucas S."/>
            <person name="Lapidus A."/>
            <person name="Barry K."/>
            <person name="Detter J.C."/>
            <person name="Glavina del Rio T."/>
            <person name="Hammon N."/>
            <person name="Israni S."/>
            <person name="Dalin E."/>
            <person name="Tice H."/>
            <person name="Pitluck S."/>
            <person name="Thompson L.S."/>
            <person name="Brettin T."/>
            <person name="Bruce D."/>
            <person name="Han C."/>
            <person name="Tapia R."/>
            <person name="Gilna P."/>
            <person name="Schmutz J."/>
            <person name="Larimer F."/>
            <person name="Land M."/>
            <person name="Hauser L."/>
            <person name="Kyrpides N."/>
            <person name="Mikhailova N."/>
            <person name="Janssen P.H."/>
            <person name="Kuske C.R."/>
            <person name="Richardson P."/>
        </authorList>
    </citation>
    <scope>NUCLEOTIDE SEQUENCE</scope>
    <source>
        <strain evidence="4">Ellin6076</strain>
    </source>
</reference>
<dbReference type="CDD" id="cd05907">
    <property type="entry name" value="VL_LC_FACS_like"/>
    <property type="match status" value="1"/>
</dbReference>
<dbReference type="InterPro" id="IPR000873">
    <property type="entry name" value="AMP-dep_synth/lig_dom"/>
</dbReference>
<dbReference type="EMBL" id="CP000473">
    <property type="protein sequence ID" value="ABJ88352.1"/>
    <property type="molecule type" value="Genomic_DNA"/>
</dbReference>
<name>Q01PR8_SOLUE</name>
<keyword evidence="1" id="KW-0547">Nucleotide-binding</keyword>
<feature type="domain" description="AMP-dependent synthetase/ligase" evidence="3">
    <location>
        <begin position="13"/>
        <end position="423"/>
    </location>
</feature>
<dbReference type="InterPro" id="IPR042099">
    <property type="entry name" value="ANL_N_sf"/>
</dbReference>
<dbReference type="AlphaFoldDB" id="Q01PR8"/>
<dbReference type="GO" id="GO:0005524">
    <property type="term" value="F:ATP binding"/>
    <property type="evidence" value="ECO:0007669"/>
    <property type="project" value="UniProtKB-KW"/>
</dbReference>
<evidence type="ECO:0000256" key="1">
    <source>
        <dbReference type="ARBA" id="ARBA00022741"/>
    </source>
</evidence>
<dbReference type="PANTHER" id="PTHR43272">
    <property type="entry name" value="LONG-CHAIN-FATTY-ACID--COA LIGASE"/>
    <property type="match status" value="1"/>
</dbReference>
<protein>
    <submittedName>
        <fullName evidence="4">AMP-dependent synthetase and ligase</fullName>
    </submittedName>
</protein>
<proteinExistence type="predicted"/>
<dbReference type="GO" id="GO:0016020">
    <property type="term" value="C:membrane"/>
    <property type="evidence" value="ECO:0007669"/>
    <property type="project" value="TreeGrafter"/>
</dbReference>